<dbReference type="InterPro" id="IPR001763">
    <property type="entry name" value="Rhodanese-like_dom"/>
</dbReference>
<feature type="signal peptide" evidence="1">
    <location>
        <begin position="1"/>
        <end position="24"/>
    </location>
</feature>
<organism evidence="3 4">
    <name type="scientific">Thiopseudomonas denitrificans</name>
    <dbReference type="NCBI Taxonomy" id="1501432"/>
    <lineage>
        <taxon>Bacteria</taxon>
        <taxon>Pseudomonadati</taxon>
        <taxon>Pseudomonadota</taxon>
        <taxon>Gammaproteobacteria</taxon>
        <taxon>Pseudomonadales</taxon>
        <taxon>Pseudomonadaceae</taxon>
        <taxon>Thiopseudomonas</taxon>
    </lineage>
</organism>
<name>A0A4R6TV84_9GAMM</name>
<sequence length="188" mass="21492">MNRLVRVTWLCMATLMLQPVPARGADGLFNEDGYRAGLYRSPTPLEHEDAQVLEPEGLLQLLREQPGVVLIDAYRNPWLHGRYTLPEEHRNLPGSLWLANCGDGNLSSDWERHCREALQQATRGNRAHPLVFYCRSDCWLGWNAAKRAASWGYSRLYWLRDGIEAWEQAGQTLEPSQPVPYAGSQQEF</sequence>
<proteinExistence type="predicted"/>
<dbReference type="NCBIfam" id="TIGR03865">
    <property type="entry name" value="PQQ_CXXCW"/>
    <property type="match status" value="1"/>
</dbReference>
<dbReference type="InterPro" id="IPR036873">
    <property type="entry name" value="Rhodanese-like_dom_sf"/>
</dbReference>
<feature type="domain" description="Rhodanese" evidence="2">
    <location>
        <begin position="115"/>
        <end position="175"/>
    </location>
</feature>
<protein>
    <submittedName>
        <fullName evidence="3">PQQ-dependent catabolism-associated CXXCW motif protein</fullName>
    </submittedName>
</protein>
<dbReference type="Proteomes" id="UP000294575">
    <property type="component" value="Unassembled WGS sequence"/>
</dbReference>
<dbReference type="CDD" id="cd00158">
    <property type="entry name" value="RHOD"/>
    <property type="match status" value="1"/>
</dbReference>
<accession>A0A4R6TV84</accession>
<reference evidence="3 4" key="1">
    <citation type="submission" date="2019-03" db="EMBL/GenBank/DDBJ databases">
        <title>Genomic Encyclopedia of Type Strains, Phase IV (KMG-IV): sequencing the most valuable type-strain genomes for metagenomic binning, comparative biology and taxonomic classification.</title>
        <authorList>
            <person name="Goeker M."/>
        </authorList>
    </citation>
    <scope>NUCLEOTIDE SEQUENCE [LARGE SCALE GENOMIC DNA]</scope>
    <source>
        <strain evidence="3 4">DSM 28679</strain>
    </source>
</reference>
<dbReference type="PROSITE" id="PS50206">
    <property type="entry name" value="RHODANESE_3"/>
    <property type="match status" value="1"/>
</dbReference>
<comment type="caution">
    <text evidence="3">The sequence shown here is derived from an EMBL/GenBank/DDBJ whole genome shotgun (WGS) entry which is preliminary data.</text>
</comment>
<evidence type="ECO:0000313" key="3">
    <source>
        <dbReference type="EMBL" id="TDQ36153.1"/>
    </source>
</evidence>
<dbReference type="AlphaFoldDB" id="A0A4R6TV84"/>
<evidence type="ECO:0000313" key="4">
    <source>
        <dbReference type="Proteomes" id="UP000294575"/>
    </source>
</evidence>
<dbReference type="Pfam" id="PF00581">
    <property type="entry name" value="Rhodanese"/>
    <property type="match status" value="1"/>
</dbReference>
<keyword evidence="1" id="KW-0732">Signal</keyword>
<dbReference type="InterPro" id="IPR022376">
    <property type="entry name" value="PQQ_CXXCW"/>
</dbReference>
<dbReference type="SUPFAM" id="SSF52821">
    <property type="entry name" value="Rhodanese/Cell cycle control phosphatase"/>
    <property type="match status" value="1"/>
</dbReference>
<evidence type="ECO:0000256" key="1">
    <source>
        <dbReference type="SAM" id="SignalP"/>
    </source>
</evidence>
<keyword evidence="4" id="KW-1185">Reference proteome</keyword>
<evidence type="ECO:0000259" key="2">
    <source>
        <dbReference type="PROSITE" id="PS50206"/>
    </source>
</evidence>
<dbReference type="Gene3D" id="3.40.250.10">
    <property type="entry name" value="Rhodanese-like domain"/>
    <property type="match status" value="1"/>
</dbReference>
<gene>
    <name evidence="3" type="ORF">DFQ45_11420</name>
</gene>
<dbReference type="EMBL" id="SNYK01000014">
    <property type="protein sequence ID" value="TDQ36153.1"/>
    <property type="molecule type" value="Genomic_DNA"/>
</dbReference>
<feature type="chain" id="PRO_5020820250" evidence="1">
    <location>
        <begin position="25"/>
        <end position="188"/>
    </location>
</feature>